<dbReference type="Proteomes" id="UP001189143">
    <property type="component" value="Unassembled WGS sequence"/>
</dbReference>
<sequence length="325" mass="36527">MASINDVAKLAMVSKSTVSLVVNNKGYVSEETRSKVEKAMKELNYIPSQLARNFSAQKSGIVGIVMPDVMHPFFSTFIKYAERYLYEKGYNAMVCGTVGREMIEETYLNMLNRHVMDGIIMGVHTLDVEKYKETTRPIVTLDRFIDADIPMVSSNHKQAAEITTKVLKDRNCKKVVQIIGSKLANTPTGDYAKYCRMFLEENNIEVCNVETESNSFTIEGYEKAAEKVFKNHPNIDAIIGVDIVILLCLKLALKKGYEVPKDLKLISYDGTYITRLGEKTITSIVQPIESLAKESVKKIIQLIEDKEIENKKSLLDVSLQAGETT</sequence>
<reference evidence="8 9" key="1">
    <citation type="submission" date="2018-06" db="EMBL/GenBank/DDBJ databases">
        <authorList>
            <consortium name="IHU Genomes"/>
        </authorList>
    </citation>
    <scope>NUCLEOTIDE SEQUENCE [LARGE SCALE GENOMIC DNA]</scope>
    <source>
        <strain evidence="8 9">NEC25</strain>
    </source>
</reference>
<name>A0A653AWH6_9CLOT</name>
<evidence type="ECO:0000256" key="4">
    <source>
        <dbReference type="ARBA" id="ARBA00023163"/>
    </source>
</evidence>
<dbReference type="SMART" id="SM00354">
    <property type="entry name" value="HTH_LACI"/>
    <property type="match status" value="1"/>
</dbReference>
<dbReference type="GO" id="GO:0000976">
    <property type="term" value="F:transcription cis-regulatory region binding"/>
    <property type="evidence" value="ECO:0007669"/>
    <property type="project" value="TreeGrafter"/>
</dbReference>
<reference evidence="7" key="3">
    <citation type="submission" date="2022-10" db="EMBL/GenBank/DDBJ databases">
        <authorList>
            <person name="Aires J."/>
            <person name="Mesa V."/>
        </authorList>
    </citation>
    <scope>NUCLEOTIDE SEQUENCE</scope>
    <source>
        <strain evidence="7">Clostridium neonatale JD116</strain>
    </source>
</reference>
<dbReference type="RefSeq" id="WP_159117128.1">
    <property type="nucleotide sequence ID" value="NZ_CAKJVD010000004.1"/>
</dbReference>
<dbReference type="SUPFAM" id="SSF47413">
    <property type="entry name" value="lambda repressor-like DNA-binding domains"/>
    <property type="match status" value="1"/>
</dbReference>
<dbReference type="Pfam" id="PF00532">
    <property type="entry name" value="Peripla_BP_1"/>
    <property type="match status" value="1"/>
</dbReference>
<dbReference type="Proteomes" id="UP000431451">
    <property type="component" value="Unassembled WGS sequence"/>
</dbReference>
<keyword evidence="4" id="KW-0804">Transcription</keyword>
<evidence type="ECO:0000313" key="9">
    <source>
        <dbReference type="Proteomes" id="UP000431451"/>
    </source>
</evidence>
<protein>
    <submittedName>
        <fullName evidence="8">Ribose operon repressor</fullName>
    </submittedName>
</protein>
<evidence type="ECO:0000313" key="7">
    <source>
        <dbReference type="EMBL" id="CAI3682574.1"/>
    </source>
</evidence>
<organism evidence="8 9">
    <name type="scientific">Clostridium neonatale</name>
    <dbReference type="NCBI Taxonomy" id="137838"/>
    <lineage>
        <taxon>Bacteria</taxon>
        <taxon>Bacillati</taxon>
        <taxon>Bacillota</taxon>
        <taxon>Clostridia</taxon>
        <taxon>Eubacteriales</taxon>
        <taxon>Clostridiaceae</taxon>
        <taxon>Clostridium</taxon>
    </lineage>
</organism>
<dbReference type="EMBL" id="CAKJVE010000004">
    <property type="protein sequence ID" value="CAG9702598.1"/>
    <property type="molecule type" value="Genomic_DNA"/>
</dbReference>
<accession>A0A653AWH6</accession>
<dbReference type="Gene3D" id="3.40.50.2300">
    <property type="match status" value="2"/>
</dbReference>
<evidence type="ECO:0000256" key="2">
    <source>
        <dbReference type="ARBA" id="ARBA00023015"/>
    </source>
</evidence>
<reference evidence="6" key="2">
    <citation type="submission" date="2021-10" db="EMBL/GenBank/DDBJ databases">
        <authorList>
            <person name="Mesa V."/>
        </authorList>
    </citation>
    <scope>NUCLEOTIDE SEQUENCE</scope>
    <source>
        <strain evidence="6">CC3_PB</strain>
    </source>
</reference>
<dbReference type="CDD" id="cd06291">
    <property type="entry name" value="PBP1_Qymf-like"/>
    <property type="match status" value="1"/>
</dbReference>
<evidence type="ECO:0000313" key="6">
    <source>
        <dbReference type="EMBL" id="CAG9702598.1"/>
    </source>
</evidence>
<dbReference type="InterPro" id="IPR001761">
    <property type="entry name" value="Peripla_BP/Lac1_sug-bd_dom"/>
</dbReference>
<dbReference type="PANTHER" id="PTHR30146:SF95">
    <property type="entry name" value="RIBOSE OPERON REPRESSOR"/>
    <property type="match status" value="1"/>
</dbReference>
<dbReference type="InterPro" id="IPR010982">
    <property type="entry name" value="Lambda_DNA-bd_dom_sf"/>
</dbReference>
<gene>
    <name evidence="8" type="primary">rbsR_2</name>
    <name evidence="6" type="synonym">rbsR</name>
    <name evidence="7" type="ORF">CNEO2_780003</name>
    <name evidence="6" type="ORF">CNEO_40065</name>
    <name evidence="8" type="ORF">CNEONATNEC25_03772</name>
</gene>
<dbReference type="SUPFAM" id="SSF53822">
    <property type="entry name" value="Periplasmic binding protein-like I"/>
    <property type="match status" value="1"/>
</dbReference>
<dbReference type="InterPro" id="IPR000843">
    <property type="entry name" value="HTH_LacI"/>
</dbReference>
<dbReference type="Pfam" id="PF00356">
    <property type="entry name" value="LacI"/>
    <property type="match status" value="1"/>
</dbReference>
<dbReference type="Proteomes" id="UP000789738">
    <property type="component" value="Unassembled WGS sequence"/>
</dbReference>
<dbReference type="GeneID" id="68879317"/>
<dbReference type="Gene3D" id="1.10.260.40">
    <property type="entry name" value="lambda repressor-like DNA-binding domains"/>
    <property type="match status" value="1"/>
</dbReference>
<evidence type="ECO:0000313" key="8">
    <source>
        <dbReference type="EMBL" id="VCT86162.1"/>
    </source>
</evidence>
<dbReference type="GO" id="GO:0003700">
    <property type="term" value="F:DNA-binding transcription factor activity"/>
    <property type="evidence" value="ECO:0007669"/>
    <property type="project" value="TreeGrafter"/>
</dbReference>
<dbReference type="InterPro" id="IPR028082">
    <property type="entry name" value="Peripla_BP_I"/>
</dbReference>
<feature type="domain" description="HTH lacI-type" evidence="5">
    <location>
        <begin position="2"/>
        <end position="56"/>
    </location>
</feature>
<proteinExistence type="predicted"/>
<evidence type="ECO:0000256" key="3">
    <source>
        <dbReference type="ARBA" id="ARBA00023125"/>
    </source>
</evidence>
<evidence type="ECO:0000256" key="1">
    <source>
        <dbReference type="ARBA" id="ARBA00022491"/>
    </source>
</evidence>
<dbReference type="EMBL" id="CAMTCP010000279">
    <property type="protein sequence ID" value="CAI3682574.1"/>
    <property type="molecule type" value="Genomic_DNA"/>
</dbReference>
<keyword evidence="3" id="KW-0238">DNA-binding</keyword>
<dbReference type="PANTHER" id="PTHR30146">
    <property type="entry name" value="LACI-RELATED TRANSCRIPTIONAL REPRESSOR"/>
    <property type="match status" value="1"/>
</dbReference>
<keyword evidence="2" id="KW-0805">Transcription regulation</keyword>
<dbReference type="AlphaFoldDB" id="A0A653AWH6"/>
<dbReference type="PROSITE" id="PS00356">
    <property type="entry name" value="HTH_LACI_1"/>
    <property type="match status" value="1"/>
</dbReference>
<dbReference type="PROSITE" id="PS50932">
    <property type="entry name" value="HTH_LACI_2"/>
    <property type="match status" value="1"/>
</dbReference>
<evidence type="ECO:0000259" key="5">
    <source>
        <dbReference type="PROSITE" id="PS50932"/>
    </source>
</evidence>
<dbReference type="CDD" id="cd01392">
    <property type="entry name" value="HTH_LacI"/>
    <property type="match status" value="1"/>
</dbReference>
<dbReference type="EMBL" id="UWJD01000003">
    <property type="protein sequence ID" value="VCT86162.1"/>
    <property type="molecule type" value="Genomic_DNA"/>
</dbReference>
<keyword evidence="1" id="KW-0678">Repressor</keyword>